<sequence length="40" mass="4202">MVGLVGSVDLLLQGARSNRVKPAHLVEFATGAIERGVIAR</sequence>
<reference evidence="1 2" key="1">
    <citation type="submission" date="2018-05" db="EMBL/GenBank/DDBJ databases">
        <title>Genomic Encyclopedia of Type Strains, Phase IV (KMG-IV): sequencing the most valuable type-strain genomes for metagenomic binning, comparative biology and taxonomic classification.</title>
        <authorList>
            <person name="Goeker M."/>
        </authorList>
    </citation>
    <scope>NUCLEOTIDE SEQUENCE [LARGE SCALE GENOMIC DNA]</scope>
    <source>
        <strain evidence="1 2">DSM 45480</strain>
    </source>
</reference>
<protein>
    <submittedName>
        <fullName evidence="1">Uncharacterized protein</fullName>
    </submittedName>
</protein>
<proteinExistence type="predicted"/>
<evidence type="ECO:0000313" key="1">
    <source>
        <dbReference type="EMBL" id="PWK85021.1"/>
    </source>
</evidence>
<comment type="caution">
    <text evidence="1">The sequence shown here is derived from an EMBL/GenBank/DDBJ whole genome shotgun (WGS) entry which is preliminary data.</text>
</comment>
<accession>A0A316HXX8</accession>
<organism evidence="1 2">
    <name type="scientific">Lentzea atacamensis</name>
    <dbReference type="NCBI Taxonomy" id="531938"/>
    <lineage>
        <taxon>Bacteria</taxon>
        <taxon>Bacillati</taxon>
        <taxon>Actinomycetota</taxon>
        <taxon>Actinomycetes</taxon>
        <taxon>Pseudonocardiales</taxon>
        <taxon>Pseudonocardiaceae</taxon>
        <taxon>Lentzea</taxon>
    </lineage>
</organism>
<evidence type="ECO:0000313" key="2">
    <source>
        <dbReference type="Proteomes" id="UP000246005"/>
    </source>
</evidence>
<gene>
    <name evidence="1" type="ORF">C8D88_107228</name>
</gene>
<dbReference type="AlphaFoldDB" id="A0A316HXX8"/>
<name>A0A316HXX8_9PSEU</name>
<dbReference type="RefSeq" id="WP_267900076.1">
    <property type="nucleotide sequence ID" value="NZ_QGHB01000007.1"/>
</dbReference>
<dbReference type="EMBL" id="QGHB01000007">
    <property type="protein sequence ID" value="PWK85021.1"/>
    <property type="molecule type" value="Genomic_DNA"/>
</dbReference>
<dbReference type="Proteomes" id="UP000246005">
    <property type="component" value="Unassembled WGS sequence"/>
</dbReference>